<gene>
    <name evidence="2" type="primary">Cnig_chr_III.g10226</name>
    <name evidence="2" type="ORF">B9Z55_010226</name>
</gene>
<feature type="region of interest" description="Disordered" evidence="1">
    <location>
        <begin position="1"/>
        <end position="41"/>
    </location>
</feature>
<evidence type="ECO:0000256" key="1">
    <source>
        <dbReference type="SAM" id="MobiDB-lite"/>
    </source>
</evidence>
<evidence type="ECO:0000313" key="3">
    <source>
        <dbReference type="Proteomes" id="UP000230233"/>
    </source>
</evidence>
<reference evidence="3" key="1">
    <citation type="submission" date="2017-10" db="EMBL/GenBank/DDBJ databases">
        <title>Rapid genome shrinkage in a self-fertile nematode reveals novel sperm competition proteins.</title>
        <authorList>
            <person name="Yin D."/>
            <person name="Schwarz E.M."/>
            <person name="Thomas C.G."/>
            <person name="Felde R.L."/>
            <person name="Korf I.F."/>
            <person name="Cutter A.D."/>
            <person name="Schartner C.M."/>
            <person name="Ralston E.J."/>
            <person name="Meyer B.J."/>
            <person name="Haag E.S."/>
        </authorList>
    </citation>
    <scope>NUCLEOTIDE SEQUENCE [LARGE SCALE GENOMIC DNA]</scope>
    <source>
        <strain evidence="3">JU1422</strain>
    </source>
</reference>
<proteinExistence type="predicted"/>
<dbReference type="AlphaFoldDB" id="A0A2G5UFI7"/>
<organism evidence="2 3">
    <name type="scientific">Caenorhabditis nigoni</name>
    <dbReference type="NCBI Taxonomy" id="1611254"/>
    <lineage>
        <taxon>Eukaryota</taxon>
        <taxon>Metazoa</taxon>
        <taxon>Ecdysozoa</taxon>
        <taxon>Nematoda</taxon>
        <taxon>Chromadorea</taxon>
        <taxon>Rhabditida</taxon>
        <taxon>Rhabditina</taxon>
        <taxon>Rhabditomorpha</taxon>
        <taxon>Rhabditoidea</taxon>
        <taxon>Rhabditidae</taxon>
        <taxon>Peloderinae</taxon>
        <taxon>Caenorhabditis</taxon>
    </lineage>
</organism>
<dbReference type="InterPro" id="IPR006607">
    <property type="entry name" value="DM15"/>
</dbReference>
<dbReference type="Proteomes" id="UP000230233">
    <property type="component" value="Chromosome III"/>
</dbReference>
<dbReference type="STRING" id="1611254.A0A2G5UFI7"/>
<name>A0A2G5UFI7_9PELO</name>
<dbReference type="OrthoDB" id="340227at2759"/>
<dbReference type="GO" id="GO:0000339">
    <property type="term" value="F:RNA cap binding"/>
    <property type="evidence" value="ECO:0007669"/>
    <property type="project" value="InterPro"/>
</dbReference>
<dbReference type="EMBL" id="PDUG01000003">
    <property type="protein sequence ID" value="PIC38101.1"/>
    <property type="molecule type" value="Genomic_DNA"/>
</dbReference>
<protein>
    <submittedName>
        <fullName evidence="2">Uncharacterized protein</fullName>
    </submittedName>
</protein>
<keyword evidence="3" id="KW-1185">Reference proteome</keyword>
<accession>A0A2G5UFI7</accession>
<comment type="caution">
    <text evidence="2">The sequence shown here is derived from an EMBL/GenBank/DDBJ whole genome shotgun (WGS) entry which is preliminary data.</text>
</comment>
<evidence type="ECO:0000313" key="2">
    <source>
        <dbReference type="EMBL" id="PIC38101.1"/>
    </source>
</evidence>
<dbReference type="GO" id="GO:0048255">
    <property type="term" value="P:mRNA stabilization"/>
    <property type="evidence" value="ECO:0007669"/>
    <property type="project" value="InterPro"/>
</dbReference>
<feature type="compositionally biased region" description="Basic and acidic residues" evidence="1">
    <location>
        <begin position="1"/>
        <end position="11"/>
    </location>
</feature>
<dbReference type="Pfam" id="PF21071">
    <property type="entry name" value="LARP1_HEAT"/>
    <property type="match status" value="1"/>
</dbReference>
<dbReference type="SMART" id="SM00684">
    <property type="entry name" value="DM15"/>
    <property type="match status" value="2"/>
</dbReference>
<sequence>MQRRESQEQKMNRFYPVSKPAATLDAKSPRKKKTRHSEKPPVEMPVAWVLGREEALPAAPIGIAASSSQVPANHPSVSLLQEDRFVQNVYSTWRLSCLKQRKSLGYDCAEMKHAVPFLEFRKLALEDAEIGSRYGIEALFRFYSYGLEKKFRPEIYKTS</sequence>